<evidence type="ECO:0000256" key="16">
    <source>
        <dbReference type="ARBA" id="ARBA00049385"/>
    </source>
</evidence>
<evidence type="ECO:0000256" key="15">
    <source>
        <dbReference type="ARBA" id="ARBA00039397"/>
    </source>
</evidence>
<sequence>MSEINPELLKVFGFWGSILVLKMLAMVPLTGRQRFRKRVFANQEDLMFQNKSKAKVAYDDPDVERVRRAHLNDLENILPWFIVTYLWLGTGPSAWLAKILIRTFVLSRVAHTISYAVYSQQPLRAISFFVAYAVMGFEAVKTLLYYS</sequence>
<evidence type="ECO:0000256" key="2">
    <source>
        <dbReference type="ARBA" id="ARBA00004294"/>
    </source>
</evidence>
<dbReference type="Gene3D" id="1.20.120.550">
    <property type="entry name" value="Membrane associated eicosanoid/glutathione metabolism-like domain"/>
    <property type="match status" value="1"/>
</dbReference>
<comment type="subcellular location">
    <subcellularLocation>
        <location evidence="3">Endoplasmic reticulum membrane</location>
        <topology evidence="3">Multi-pass membrane protein</topology>
    </subcellularLocation>
    <subcellularLocation>
        <location evidence="2">Mitochondrion outer membrane</location>
    </subcellularLocation>
</comment>
<evidence type="ECO:0000256" key="13">
    <source>
        <dbReference type="ARBA" id="ARBA00023136"/>
    </source>
</evidence>
<gene>
    <name evidence="18" type="ORF">DBV15_11037</name>
</gene>
<dbReference type="EMBL" id="QBLH01001938">
    <property type="protein sequence ID" value="TGZ50567.1"/>
    <property type="molecule type" value="Genomic_DNA"/>
</dbReference>
<dbReference type="SUPFAM" id="SSF161084">
    <property type="entry name" value="MAPEG domain-like"/>
    <property type="match status" value="1"/>
</dbReference>
<evidence type="ECO:0000256" key="8">
    <source>
        <dbReference type="ARBA" id="ARBA00022787"/>
    </source>
</evidence>
<feature type="transmembrane region" description="Helical" evidence="17">
    <location>
        <begin position="125"/>
        <end position="146"/>
    </location>
</feature>
<evidence type="ECO:0000256" key="9">
    <source>
        <dbReference type="ARBA" id="ARBA00022824"/>
    </source>
</evidence>
<comment type="caution">
    <text evidence="18">The sequence shown here is derived from an EMBL/GenBank/DDBJ whole genome shotgun (WGS) entry which is preliminary data.</text>
</comment>
<reference evidence="18 19" key="1">
    <citation type="journal article" date="2019" name="Philos. Trans. R. Soc. Lond., B, Biol. Sci.">
        <title>Ant behaviour and brain gene expression of defending hosts depend on the ecological success of the intruding social parasite.</title>
        <authorList>
            <person name="Kaur R."/>
            <person name="Stoldt M."/>
            <person name="Jongepier E."/>
            <person name="Feldmeyer B."/>
            <person name="Menzel F."/>
            <person name="Bornberg-Bauer E."/>
            <person name="Foitzik S."/>
        </authorList>
    </citation>
    <scope>NUCLEOTIDE SEQUENCE [LARGE SCALE GENOMIC DNA]</scope>
    <source>
        <tissue evidence="18">Whole body</tissue>
    </source>
</reference>
<evidence type="ECO:0000313" key="19">
    <source>
        <dbReference type="Proteomes" id="UP000310200"/>
    </source>
</evidence>
<keyword evidence="8" id="KW-1000">Mitochondrion outer membrane</keyword>
<keyword evidence="6 18" id="KW-0808">Transferase</keyword>
<evidence type="ECO:0000256" key="10">
    <source>
        <dbReference type="ARBA" id="ARBA00022989"/>
    </source>
</evidence>
<dbReference type="Proteomes" id="UP000310200">
    <property type="component" value="Unassembled WGS sequence"/>
</dbReference>
<dbReference type="PANTHER" id="PTHR10689">
    <property type="entry name" value="MICROSOMAL GLUTATHIONE S-TRANSFERASE 1"/>
    <property type="match status" value="1"/>
</dbReference>
<proteinExistence type="inferred from homology"/>
<comment type="function">
    <text evidence="1">Conjugation of reduced glutathione to a wide number of exogenous and endogenous hydrophobic electrophiles.</text>
</comment>
<keyword evidence="10 17" id="KW-1133">Transmembrane helix</keyword>
<keyword evidence="13 17" id="KW-0472">Membrane</keyword>
<evidence type="ECO:0000256" key="12">
    <source>
        <dbReference type="ARBA" id="ARBA00023128"/>
    </source>
</evidence>
<keyword evidence="19" id="KW-1185">Reference proteome</keyword>
<dbReference type="GO" id="GO:0004364">
    <property type="term" value="F:glutathione transferase activity"/>
    <property type="evidence" value="ECO:0007669"/>
    <property type="project" value="UniProtKB-EC"/>
</dbReference>
<organism evidence="18 19">
    <name type="scientific">Temnothorax longispinosus</name>
    <dbReference type="NCBI Taxonomy" id="300112"/>
    <lineage>
        <taxon>Eukaryota</taxon>
        <taxon>Metazoa</taxon>
        <taxon>Ecdysozoa</taxon>
        <taxon>Arthropoda</taxon>
        <taxon>Hexapoda</taxon>
        <taxon>Insecta</taxon>
        <taxon>Pterygota</taxon>
        <taxon>Neoptera</taxon>
        <taxon>Endopterygota</taxon>
        <taxon>Hymenoptera</taxon>
        <taxon>Apocrita</taxon>
        <taxon>Aculeata</taxon>
        <taxon>Formicoidea</taxon>
        <taxon>Formicidae</taxon>
        <taxon>Myrmicinae</taxon>
        <taxon>Temnothorax</taxon>
    </lineage>
</organism>
<dbReference type="EC" id="2.5.1.18" evidence="5"/>
<comment type="catalytic activity">
    <reaction evidence="16">
        <text>RX + glutathione = an S-substituted glutathione + a halide anion + H(+)</text>
        <dbReference type="Rhea" id="RHEA:16437"/>
        <dbReference type="ChEBI" id="CHEBI:15378"/>
        <dbReference type="ChEBI" id="CHEBI:16042"/>
        <dbReference type="ChEBI" id="CHEBI:17792"/>
        <dbReference type="ChEBI" id="CHEBI:57925"/>
        <dbReference type="ChEBI" id="CHEBI:90779"/>
        <dbReference type="EC" id="2.5.1.18"/>
    </reaction>
    <physiologicalReaction direction="left-to-right" evidence="16">
        <dbReference type="Rhea" id="RHEA:16438"/>
    </physiologicalReaction>
</comment>
<comment type="similarity">
    <text evidence="4">Belongs to the MAPEG family.</text>
</comment>
<keyword evidence="9" id="KW-0256">Endoplasmic reticulum</keyword>
<evidence type="ECO:0000256" key="3">
    <source>
        <dbReference type="ARBA" id="ARBA00004477"/>
    </source>
</evidence>
<feature type="transmembrane region" description="Helical" evidence="17">
    <location>
        <begin position="77"/>
        <end position="105"/>
    </location>
</feature>
<keyword evidence="7 17" id="KW-0812">Transmembrane</keyword>
<dbReference type="InterPro" id="IPR040162">
    <property type="entry name" value="MGST1-like"/>
</dbReference>
<evidence type="ECO:0000256" key="6">
    <source>
        <dbReference type="ARBA" id="ARBA00022679"/>
    </source>
</evidence>
<keyword evidence="11" id="KW-0007">Acetylation</keyword>
<dbReference type="GO" id="GO:0005789">
    <property type="term" value="C:endoplasmic reticulum membrane"/>
    <property type="evidence" value="ECO:0007669"/>
    <property type="project" value="UniProtKB-SubCell"/>
</dbReference>
<evidence type="ECO:0000256" key="17">
    <source>
        <dbReference type="SAM" id="Phobius"/>
    </source>
</evidence>
<evidence type="ECO:0000256" key="11">
    <source>
        <dbReference type="ARBA" id="ARBA00022990"/>
    </source>
</evidence>
<dbReference type="InterPro" id="IPR001129">
    <property type="entry name" value="Membr-assoc_MAPEG"/>
</dbReference>
<evidence type="ECO:0000256" key="4">
    <source>
        <dbReference type="ARBA" id="ARBA00010459"/>
    </source>
</evidence>
<evidence type="ECO:0000313" key="18">
    <source>
        <dbReference type="EMBL" id="TGZ50567.1"/>
    </source>
</evidence>
<feature type="transmembrane region" description="Helical" evidence="17">
    <location>
        <begin position="12"/>
        <end position="30"/>
    </location>
</feature>
<dbReference type="GO" id="GO:0005741">
    <property type="term" value="C:mitochondrial outer membrane"/>
    <property type="evidence" value="ECO:0007669"/>
    <property type="project" value="UniProtKB-SubCell"/>
</dbReference>
<dbReference type="PANTHER" id="PTHR10689:SF6">
    <property type="entry name" value="MICROSOMAL GLUTATHIONE S-TRANSFERASE 1"/>
    <property type="match status" value="1"/>
</dbReference>
<keyword evidence="12" id="KW-0496">Mitochondrion</keyword>
<comment type="subunit">
    <text evidence="14">Homotrimer; The trimer binds only one molecule of glutathione.</text>
</comment>
<protein>
    <recommendedName>
        <fullName evidence="15">Microsomal glutathione S-transferase 1</fullName>
        <ecNumber evidence="5">2.5.1.18</ecNumber>
    </recommendedName>
</protein>
<dbReference type="InterPro" id="IPR023352">
    <property type="entry name" value="MAPEG-like_dom_sf"/>
</dbReference>
<dbReference type="Pfam" id="PF01124">
    <property type="entry name" value="MAPEG"/>
    <property type="match status" value="1"/>
</dbReference>
<dbReference type="STRING" id="300112.A0A4S2KRG5"/>
<evidence type="ECO:0000256" key="5">
    <source>
        <dbReference type="ARBA" id="ARBA00012452"/>
    </source>
</evidence>
<dbReference type="AlphaFoldDB" id="A0A4S2KRG5"/>
<evidence type="ECO:0000256" key="14">
    <source>
        <dbReference type="ARBA" id="ARBA00038540"/>
    </source>
</evidence>
<dbReference type="FunFam" id="1.20.120.550:FF:000002">
    <property type="entry name" value="Microsomal glutathione S-transferase 1"/>
    <property type="match status" value="1"/>
</dbReference>
<evidence type="ECO:0000256" key="1">
    <source>
        <dbReference type="ARBA" id="ARBA00003701"/>
    </source>
</evidence>
<accession>A0A4S2KRG5</accession>
<name>A0A4S2KRG5_9HYME</name>
<evidence type="ECO:0000256" key="7">
    <source>
        <dbReference type="ARBA" id="ARBA00022692"/>
    </source>
</evidence>